<feature type="transmembrane region" description="Helical" evidence="5">
    <location>
        <begin position="107"/>
        <end position="125"/>
    </location>
</feature>
<evidence type="ECO:0000256" key="1">
    <source>
        <dbReference type="ARBA" id="ARBA00004141"/>
    </source>
</evidence>
<comment type="subcellular location">
    <subcellularLocation>
        <location evidence="1">Membrane</location>
        <topology evidence="1">Multi-pass membrane protein</topology>
    </subcellularLocation>
</comment>
<dbReference type="Pfam" id="PF04241">
    <property type="entry name" value="DUF423"/>
    <property type="match status" value="1"/>
</dbReference>
<evidence type="ECO:0000256" key="5">
    <source>
        <dbReference type="SAM" id="Phobius"/>
    </source>
</evidence>
<protein>
    <recommendedName>
        <fullName evidence="8">DUF423-domain-containing protein</fullName>
    </recommendedName>
</protein>
<dbReference type="PANTHER" id="PTHR43461:SF1">
    <property type="entry name" value="TRANSMEMBRANE PROTEIN 256"/>
    <property type="match status" value="1"/>
</dbReference>
<dbReference type="Proteomes" id="UP000827284">
    <property type="component" value="Unassembled WGS sequence"/>
</dbReference>
<reference evidence="6" key="2">
    <citation type="journal article" date="2022" name="Microbiol. Resour. Announc.">
        <title>Whole-Genome Sequence of Entomortierella parvispora E1425, a Mucoromycotan Fungus Associated with Burkholderiaceae-Related Endosymbiotic Bacteria.</title>
        <authorList>
            <person name="Herlambang A."/>
            <person name="Guo Y."/>
            <person name="Takashima Y."/>
            <person name="Narisawa K."/>
            <person name="Ohta H."/>
            <person name="Nishizawa T."/>
        </authorList>
    </citation>
    <scope>NUCLEOTIDE SEQUENCE</scope>
    <source>
        <strain evidence="6">E1425</strain>
    </source>
</reference>
<dbReference type="EMBL" id="BQFW01000001">
    <property type="protein sequence ID" value="GJJ68298.1"/>
    <property type="molecule type" value="Genomic_DNA"/>
</dbReference>
<keyword evidence="4 5" id="KW-0472">Membrane</keyword>
<name>A0A9P3H1A2_9FUNG</name>
<keyword evidence="3 5" id="KW-1133">Transmembrane helix</keyword>
<evidence type="ECO:0000256" key="4">
    <source>
        <dbReference type="ARBA" id="ARBA00023136"/>
    </source>
</evidence>
<keyword evidence="2 5" id="KW-0812">Transmembrane</keyword>
<organism evidence="6 7">
    <name type="scientific">Entomortierella parvispora</name>
    <dbReference type="NCBI Taxonomy" id="205924"/>
    <lineage>
        <taxon>Eukaryota</taxon>
        <taxon>Fungi</taxon>
        <taxon>Fungi incertae sedis</taxon>
        <taxon>Mucoromycota</taxon>
        <taxon>Mortierellomycotina</taxon>
        <taxon>Mortierellomycetes</taxon>
        <taxon>Mortierellales</taxon>
        <taxon>Mortierellaceae</taxon>
        <taxon>Entomortierella</taxon>
    </lineage>
</organism>
<gene>
    <name evidence="6" type="ORF">EMPS_00644</name>
</gene>
<feature type="transmembrane region" description="Helical" evidence="5">
    <location>
        <begin position="74"/>
        <end position="95"/>
    </location>
</feature>
<evidence type="ECO:0000256" key="3">
    <source>
        <dbReference type="ARBA" id="ARBA00022989"/>
    </source>
</evidence>
<feature type="transmembrane region" description="Helical" evidence="5">
    <location>
        <begin position="6"/>
        <end position="26"/>
    </location>
</feature>
<proteinExistence type="predicted"/>
<dbReference type="OrthoDB" id="269173at2759"/>
<accession>A0A9P3H1A2</accession>
<evidence type="ECO:0000256" key="2">
    <source>
        <dbReference type="ARBA" id="ARBA00022692"/>
    </source>
</evidence>
<keyword evidence="7" id="KW-1185">Reference proteome</keyword>
<sequence length="127" mass="13122">MMSSSFFLRAAALVGGMGVMSAAYGAHGLSKRVNGDEGKVKSWNTAANIQMIQAVALLAISQSPALMAKASGRYGASLILLGTTLFSGSIYGLILDQEKTIARALKLGPMTPLGGLTLICGWFALAL</sequence>
<evidence type="ECO:0000313" key="6">
    <source>
        <dbReference type="EMBL" id="GJJ68298.1"/>
    </source>
</evidence>
<reference evidence="6" key="1">
    <citation type="submission" date="2021-11" db="EMBL/GenBank/DDBJ databases">
        <authorList>
            <person name="Herlambang A."/>
            <person name="Guo Y."/>
            <person name="Takashima Y."/>
            <person name="Nishizawa T."/>
        </authorList>
    </citation>
    <scope>NUCLEOTIDE SEQUENCE</scope>
    <source>
        <strain evidence="6">E1425</strain>
    </source>
</reference>
<dbReference type="PANTHER" id="PTHR43461">
    <property type="entry name" value="TRANSMEMBRANE PROTEIN 256"/>
    <property type="match status" value="1"/>
</dbReference>
<comment type="caution">
    <text evidence="6">The sequence shown here is derived from an EMBL/GenBank/DDBJ whole genome shotgun (WGS) entry which is preliminary data.</text>
</comment>
<dbReference type="InterPro" id="IPR006696">
    <property type="entry name" value="DUF423"/>
</dbReference>
<evidence type="ECO:0008006" key="8">
    <source>
        <dbReference type="Google" id="ProtNLM"/>
    </source>
</evidence>
<dbReference type="GO" id="GO:0016020">
    <property type="term" value="C:membrane"/>
    <property type="evidence" value="ECO:0007669"/>
    <property type="project" value="UniProtKB-SubCell"/>
</dbReference>
<evidence type="ECO:0000313" key="7">
    <source>
        <dbReference type="Proteomes" id="UP000827284"/>
    </source>
</evidence>
<dbReference type="AlphaFoldDB" id="A0A9P3H1A2"/>